<feature type="binding site" evidence="25">
    <location>
        <position position="592"/>
    </location>
    <ligand>
        <name>ATP</name>
        <dbReference type="ChEBI" id="CHEBI:30616"/>
    </ligand>
</feature>
<dbReference type="InterPro" id="IPR003591">
    <property type="entry name" value="Leu-rich_rpt_typical-subtyp"/>
</dbReference>
<keyword evidence="11 26" id="KW-0812">Transmembrane</keyword>
<dbReference type="Gene3D" id="1.10.510.10">
    <property type="entry name" value="Transferase(Phosphotransferase) domain 1"/>
    <property type="match status" value="1"/>
</dbReference>
<evidence type="ECO:0000313" key="29">
    <source>
        <dbReference type="EMBL" id="KOM27888.1"/>
    </source>
</evidence>
<evidence type="ECO:0000256" key="25">
    <source>
        <dbReference type="PROSITE-ProRule" id="PRU10141"/>
    </source>
</evidence>
<organism evidence="29 30">
    <name type="scientific">Phaseolus angularis</name>
    <name type="common">Azuki bean</name>
    <name type="synonym">Vigna angularis</name>
    <dbReference type="NCBI Taxonomy" id="3914"/>
    <lineage>
        <taxon>Eukaryota</taxon>
        <taxon>Viridiplantae</taxon>
        <taxon>Streptophyta</taxon>
        <taxon>Embryophyta</taxon>
        <taxon>Tracheophyta</taxon>
        <taxon>Spermatophyta</taxon>
        <taxon>Magnoliopsida</taxon>
        <taxon>eudicotyledons</taxon>
        <taxon>Gunneridae</taxon>
        <taxon>Pentapetalae</taxon>
        <taxon>rosids</taxon>
        <taxon>fabids</taxon>
        <taxon>Fabales</taxon>
        <taxon>Fabaceae</taxon>
        <taxon>Papilionoideae</taxon>
        <taxon>50 kb inversion clade</taxon>
        <taxon>NPAAA clade</taxon>
        <taxon>indigoferoid/millettioid clade</taxon>
        <taxon>Phaseoleae</taxon>
        <taxon>Vigna</taxon>
    </lineage>
</organism>
<evidence type="ECO:0000256" key="21">
    <source>
        <dbReference type="ARBA" id="ARBA00023316"/>
    </source>
</evidence>
<evidence type="ECO:0000256" key="16">
    <source>
        <dbReference type="ARBA" id="ARBA00022840"/>
    </source>
</evidence>
<keyword evidence="7" id="KW-0723">Serine/threonine-protein kinase</keyword>
<dbReference type="PROSITE" id="PS50011">
    <property type="entry name" value="PROTEIN_KINASE_DOM"/>
    <property type="match status" value="1"/>
</dbReference>
<evidence type="ECO:0000256" key="27">
    <source>
        <dbReference type="SAM" id="SignalP"/>
    </source>
</evidence>
<evidence type="ECO:0000256" key="20">
    <source>
        <dbReference type="ARBA" id="ARBA00023180"/>
    </source>
</evidence>
<dbReference type="InterPro" id="IPR000719">
    <property type="entry name" value="Prot_kinase_dom"/>
</dbReference>
<dbReference type="GO" id="GO:2000280">
    <property type="term" value="P:regulation of root development"/>
    <property type="evidence" value="ECO:0007669"/>
    <property type="project" value="UniProtKB-ARBA"/>
</dbReference>
<dbReference type="GO" id="GO:0042659">
    <property type="term" value="P:regulation of cell fate specification"/>
    <property type="evidence" value="ECO:0007669"/>
    <property type="project" value="UniProtKB-ARBA"/>
</dbReference>
<feature type="chain" id="PRO_5005594457" description="non-specific serine/threonine protein kinase" evidence="27">
    <location>
        <begin position="22"/>
        <end position="866"/>
    </location>
</feature>
<keyword evidence="15" id="KW-0418">Kinase</keyword>
<evidence type="ECO:0000256" key="24">
    <source>
        <dbReference type="ARBA" id="ARBA00064378"/>
    </source>
</evidence>
<dbReference type="GO" id="GO:0004674">
    <property type="term" value="F:protein serine/threonine kinase activity"/>
    <property type="evidence" value="ECO:0007669"/>
    <property type="project" value="UniProtKB-KW"/>
</dbReference>
<dbReference type="OMA" id="IMEATHG"/>
<dbReference type="Gramene" id="KOM27888">
    <property type="protein sequence ID" value="KOM27888"/>
    <property type="gene ID" value="LR48_Vigan468s005000"/>
</dbReference>
<keyword evidence="17 26" id="KW-1133">Transmembrane helix</keyword>
<evidence type="ECO:0000256" key="22">
    <source>
        <dbReference type="ARBA" id="ARBA00047899"/>
    </source>
</evidence>
<feature type="transmembrane region" description="Helical" evidence="26">
    <location>
        <begin position="489"/>
        <end position="512"/>
    </location>
</feature>
<dbReference type="PROSITE" id="PS00108">
    <property type="entry name" value="PROTEIN_KINASE_ST"/>
    <property type="match status" value="1"/>
</dbReference>
<dbReference type="EMBL" id="KQ258399">
    <property type="protein sequence ID" value="KOM27888.1"/>
    <property type="molecule type" value="Genomic_DNA"/>
</dbReference>
<dbReference type="GO" id="GO:0051302">
    <property type="term" value="P:regulation of cell division"/>
    <property type="evidence" value="ECO:0007669"/>
    <property type="project" value="UniProtKB-ARBA"/>
</dbReference>
<evidence type="ECO:0000313" key="30">
    <source>
        <dbReference type="Proteomes" id="UP000053144"/>
    </source>
</evidence>
<evidence type="ECO:0000256" key="19">
    <source>
        <dbReference type="ARBA" id="ARBA00023170"/>
    </source>
</evidence>
<dbReference type="GO" id="GO:0048226">
    <property type="term" value="C:Casparian strip"/>
    <property type="evidence" value="ECO:0007669"/>
    <property type="project" value="UniProtKB-ARBA"/>
</dbReference>
<evidence type="ECO:0000256" key="26">
    <source>
        <dbReference type="SAM" id="Phobius"/>
    </source>
</evidence>
<dbReference type="AlphaFoldDB" id="A0A0L9TBE5"/>
<keyword evidence="5" id="KW-0217">Developmental protein</keyword>
<dbReference type="FunFam" id="3.80.10.10:FF:000101">
    <property type="entry name" value="LRR receptor-like serine/threonine-protein kinase ERECTA"/>
    <property type="match status" value="1"/>
</dbReference>
<dbReference type="SUPFAM" id="SSF52058">
    <property type="entry name" value="L domain-like"/>
    <property type="match status" value="1"/>
</dbReference>
<dbReference type="Pfam" id="PF00560">
    <property type="entry name" value="LRR_1"/>
    <property type="match status" value="9"/>
</dbReference>
<keyword evidence="13" id="KW-0677">Repeat</keyword>
<keyword evidence="8" id="KW-0597">Phosphoprotein</keyword>
<keyword evidence="19" id="KW-0675">Receptor</keyword>
<comment type="similarity">
    <text evidence="3">Belongs to the protein kinase superfamily. Ser/Thr protein kinase family.</text>
</comment>
<evidence type="ECO:0000256" key="4">
    <source>
        <dbReference type="ARBA" id="ARBA00012513"/>
    </source>
</evidence>
<dbReference type="PANTHER" id="PTHR48005">
    <property type="entry name" value="LEUCINE RICH REPEAT KINASE 2"/>
    <property type="match status" value="1"/>
</dbReference>
<evidence type="ECO:0000256" key="15">
    <source>
        <dbReference type="ARBA" id="ARBA00022777"/>
    </source>
</evidence>
<keyword evidence="20" id="KW-0325">Glycoprotein</keyword>
<dbReference type="GO" id="GO:0005886">
    <property type="term" value="C:plasma membrane"/>
    <property type="evidence" value="ECO:0007669"/>
    <property type="project" value="UniProtKB-SubCell"/>
</dbReference>
<gene>
    <name evidence="29" type="ORF">LR48_Vigan468s005000</name>
</gene>
<dbReference type="Gene3D" id="3.80.10.10">
    <property type="entry name" value="Ribonuclease Inhibitor"/>
    <property type="match status" value="2"/>
</dbReference>
<keyword evidence="14 25" id="KW-0547">Nucleotide-binding</keyword>
<dbReference type="SMART" id="SM00220">
    <property type="entry name" value="S_TKc"/>
    <property type="match status" value="1"/>
</dbReference>
<dbReference type="InterPro" id="IPR001611">
    <property type="entry name" value="Leu-rich_rpt"/>
</dbReference>
<dbReference type="PANTHER" id="PTHR48005:SF85">
    <property type="entry name" value="PROTEIN KINASE DOMAIN-CONTAINING PROTEIN"/>
    <property type="match status" value="1"/>
</dbReference>
<dbReference type="InterPro" id="IPR032675">
    <property type="entry name" value="LRR_dom_sf"/>
</dbReference>
<keyword evidence="16 25" id="KW-0067">ATP-binding</keyword>
<evidence type="ECO:0000256" key="10">
    <source>
        <dbReference type="ARBA" id="ARBA00022679"/>
    </source>
</evidence>
<dbReference type="Gene3D" id="3.30.200.20">
    <property type="entry name" value="Phosphorylase Kinase, domain 1"/>
    <property type="match status" value="1"/>
</dbReference>
<dbReference type="GO" id="GO:0005524">
    <property type="term" value="F:ATP binding"/>
    <property type="evidence" value="ECO:0007669"/>
    <property type="project" value="UniProtKB-UniRule"/>
</dbReference>
<dbReference type="PRINTS" id="PR00019">
    <property type="entry name" value="LEURICHRPT"/>
</dbReference>
<dbReference type="FunFam" id="1.10.510.10:FF:000417">
    <property type="entry name" value="Leucine-rich repeat receptor-like protein kinase"/>
    <property type="match status" value="1"/>
</dbReference>
<evidence type="ECO:0000259" key="28">
    <source>
        <dbReference type="PROSITE" id="PS50011"/>
    </source>
</evidence>
<evidence type="ECO:0000256" key="12">
    <source>
        <dbReference type="ARBA" id="ARBA00022729"/>
    </source>
</evidence>
<evidence type="ECO:0000256" key="9">
    <source>
        <dbReference type="ARBA" id="ARBA00022614"/>
    </source>
</evidence>
<protein>
    <recommendedName>
        <fullName evidence="4">non-specific serine/threonine protein kinase</fullName>
        <ecNumber evidence="4">2.7.11.1</ecNumber>
    </recommendedName>
</protein>
<dbReference type="STRING" id="3914.A0A0L9TBE5"/>
<evidence type="ECO:0000256" key="18">
    <source>
        <dbReference type="ARBA" id="ARBA00023136"/>
    </source>
</evidence>
<comment type="catalytic activity">
    <reaction evidence="22">
        <text>L-threonyl-[protein] + ATP = O-phospho-L-threonyl-[protein] + ADP + H(+)</text>
        <dbReference type="Rhea" id="RHEA:46608"/>
        <dbReference type="Rhea" id="RHEA-COMP:11060"/>
        <dbReference type="Rhea" id="RHEA-COMP:11605"/>
        <dbReference type="ChEBI" id="CHEBI:15378"/>
        <dbReference type="ChEBI" id="CHEBI:30013"/>
        <dbReference type="ChEBI" id="CHEBI:30616"/>
        <dbReference type="ChEBI" id="CHEBI:61977"/>
        <dbReference type="ChEBI" id="CHEBI:456216"/>
        <dbReference type="EC" id="2.7.11.1"/>
    </reaction>
</comment>
<evidence type="ECO:0000256" key="6">
    <source>
        <dbReference type="ARBA" id="ARBA00022475"/>
    </source>
</evidence>
<dbReference type="EC" id="2.7.11.1" evidence="4"/>
<dbReference type="SMART" id="SM00369">
    <property type="entry name" value="LRR_TYP"/>
    <property type="match status" value="8"/>
</dbReference>
<evidence type="ECO:0000256" key="8">
    <source>
        <dbReference type="ARBA" id="ARBA00022553"/>
    </source>
</evidence>
<keyword evidence="21" id="KW-0961">Cell wall biogenesis/degradation</keyword>
<reference evidence="30" key="1">
    <citation type="journal article" date="2015" name="Proc. Natl. Acad. Sci. U.S.A.">
        <title>Genome sequencing of adzuki bean (Vigna angularis) provides insight into high starch and low fat accumulation and domestication.</title>
        <authorList>
            <person name="Yang K."/>
            <person name="Tian Z."/>
            <person name="Chen C."/>
            <person name="Luo L."/>
            <person name="Zhao B."/>
            <person name="Wang Z."/>
            <person name="Yu L."/>
            <person name="Li Y."/>
            <person name="Sun Y."/>
            <person name="Li W."/>
            <person name="Chen Y."/>
            <person name="Li Y."/>
            <person name="Zhang Y."/>
            <person name="Ai D."/>
            <person name="Zhao J."/>
            <person name="Shang C."/>
            <person name="Ma Y."/>
            <person name="Wu B."/>
            <person name="Wang M."/>
            <person name="Gao L."/>
            <person name="Sun D."/>
            <person name="Zhang P."/>
            <person name="Guo F."/>
            <person name="Wang W."/>
            <person name="Li Y."/>
            <person name="Wang J."/>
            <person name="Varshney R.K."/>
            <person name="Wang J."/>
            <person name="Ling H.Q."/>
            <person name="Wan P."/>
        </authorList>
    </citation>
    <scope>NUCLEOTIDE SEQUENCE</scope>
    <source>
        <strain evidence="30">cv. Jingnong 6</strain>
    </source>
</reference>
<dbReference type="Pfam" id="PF00069">
    <property type="entry name" value="Pkinase"/>
    <property type="match status" value="1"/>
</dbReference>
<comment type="subunit">
    <text evidence="24">Interacts with CIF1 and CIF2.</text>
</comment>
<keyword evidence="18 26" id="KW-0472">Membrane</keyword>
<dbReference type="Proteomes" id="UP000053144">
    <property type="component" value="Unassembled WGS sequence"/>
</dbReference>
<dbReference type="InterPro" id="IPR051420">
    <property type="entry name" value="Ser_Thr_Kinases_DiverseReg"/>
</dbReference>
<dbReference type="Pfam" id="PF13855">
    <property type="entry name" value="LRR_8"/>
    <property type="match status" value="1"/>
</dbReference>
<comment type="subcellular location">
    <subcellularLocation>
        <location evidence="1">Cell membrane</location>
        <topology evidence="1">Single-pass membrane protein</topology>
    </subcellularLocation>
    <subcellularLocation>
        <location evidence="2">Membrane</location>
        <topology evidence="2">Single-pass type I membrane protein</topology>
    </subcellularLocation>
</comment>
<evidence type="ECO:0000256" key="2">
    <source>
        <dbReference type="ARBA" id="ARBA00004479"/>
    </source>
</evidence>
<keyword evidence="9" id="KW-0433">Leucine-rich repeat</keyword>
<evidence type="ECO:0000256" key="5">
    <source>
        <dbReference type="ARBA" id="ARBA00022473"/>
    </source>
</evidence>
<proteinExistence type="inferred from homology"/>
<feature type="signal peptide" evidence="27">
    <location>
        <begin position="1"/>
        <end position="21"/>
    </location>
</feature>
<feature type="domain" description="Protein kinase" evidence="28">
    <location>
        <begin position="563"/>
        <end position="848"/>
    </location>
</feature>
<evidence type="ECO:0000256" key="11">
    <source>
        <dbReference type="ARBA" id="ARBA00022692"/>
    </source>
</evidence>
<evidence type="ECO:0000256" key="3">
    <source>
        <dbReference type="ARBA" id="ARBA00008684"/>
    </source>
</evidence>
<dbReference type="FunFam" id="3.80.10.10:FF:000177">
    <property type="entry name" value="Leucine-rich repeat receptor-like serine/threonine-protein kinase At1g17230"/>
    <property type="match status" value="1"/>
</dbReference>
<evidence type="ECO:0000256" key="13">
    <source>
        <dbReference type="ARBA" id="ARBA00022737"/>
    </source>
</evidence>
<dbReference type="SUPFAM" id="SSF56112">
    <property type="entry name" value="Protein kinase-like (PK-like)"/>
    <property type="match status" value="1"/>
</dbReference>
<dbReference type="PROSITE" id="PS00107">
    <property type="entry name" value="PROTEIN_KINASE_ATP"/>
    <property type="match status" value="1"/>
</dbReference>
<dbReference type="GO" id="GO:0160073">
    <property type="term" value="P:Casparian strip assembly"/>
    <property type="evidence" value="ECO:0007669"/>
    <property type="project" value="UniProtKB-ARBA"/>
</dbReference>
<dbReference type="GO" id="GO:2000067">
    <property type="term" value="P:regulation of root morphogenesis"/>
    <property type="evidence" value="ECO:0007669"/>
    <property type="project" value="UniProtKB-ARBA"/>
</dbReference>
<keyword evidence="12 27" id="KW-0732">Signal</keyword>
<dbReference type="FunFam" id="3.30.200.20:FF:000687">
    <property type="entry name" value="LRR receptor-like serine/threonine-protein kinase GSO1"/>
    <property type="match status" value="1"/>
</dbReference>
<dbReference type="InterPro" id="IPR013210">
    <property type="entry name" value="LRR_N_plant-typ"/>
</dbReference>
<dbReference type="GO" id="GO:0090708">
    <property type="term" value="P:specification of plant organ axis polarity"/>
    <property type="evidence" value="ECO:0007669"/>
    <property type="project" value="UniProtKB-ARBA"/>
</dbReference>
<keyword evidence="6" id="KW-1003">Cell membrane</keyword>
<dbReference type="InterPro" id="IPR008271">
    <property type="entry name" value="Ser/Thr_kinase_AS"/>
</dbReference>
<evidence type="ECO:0000256" key="7">
    <source>
        <dbReference type="ARBA" id="ARBA00022527"/>
    </source>
</evidence>
<sequence>MRISTLGIVLLCFYSALLCRGNESTMRVLLEVKSSFTQDPENVLSDWSENNTDYCSWRGVSCGSKKLNALDDDDDSVQVVGFNLSDSSLGGSISPSLGRLQNLLHLDLSSNRLEGPIPSALSNLTSLESLLLHSNQLTGHIPTELDSLMHLRVLRIGNNQLNGPIPETLGYMPSLEYLGLASCRLSGQIPAQLGRLNNEFDGEIPFVLGNSPSLDRLRLGNNKFSGEIPRTLGKITALSLLDVSGNSVTGGIPDELSLCNNLTHVDLNNNLLTGHIPPWLGSLSQLGEVKLSFNQFSGSIPLGLLKQPNLIVLSLNNNSLNGSLPGDIGDLVSLNTLRLDHNNFSGPIPQEIGKLSNLYELQLSRNAFSGEIPIEIGSLQNIQSILDLSYNNLSGHIPSSLSMLSKLEVLNLSHNALTGEVPSAVGELTSLQKLDISYNNLQGALDKQFSRWPRESFEGNLHLCGASLERCKSGDGSGNKRSVFSSTSVVIVSTLSALAAIALLALVVIVFFKTKQEFFRRGSEVSFVFSSSSRAHKRSLIPLNVPAKRDFRWHDIMGSTNNLSDEFVVGCGGSGTVYRVELPSGEIVAVKKISGKDDYLLNKSFIREIKTLGRVKHRHLVKLMGCCSNRIKGTGWNLLIYEYMENGSVWDWLHGVPLKAKRILDWDTRFKIAMGLAHGVEYLHHDCVPKIIHRDIKSSNILLDSDMEAHLGDFGLAKSLVENPESTAESNSCFAGSYGYIAPEYAYSLKGTEKTDVYSMGVVFMELVTGKVPTDAAFGAEMDMVRWVKMQLEKEGIAVEAVIDPKLKPLLPCEEFAALQVLEIAIHCTKTAPQERPTSRQVCNHLLHVSNNKIVDFEKKNMDRYW</sequence>
<comment type="catalytic activity">
    <reaction evidence="23">
        <text>L-seryl-[protein] + ATP = O-phospho-L-seryl-[protein] + ADP + H(+)</text>
        <dbReference type="Rhea" id="RHEA:17989"/>
        <dbReference type="Rhea" id="RHEA-COMP:9863"/>
        <dbReference type="Rhea" id="RHEA-COMP:11604"/>
        <dbReference type="ChEBI" id="CHEBI:15378"/>
        <dbReference type="ChEBI" id="CHEBI:29999"/>
        <dbReference type="ChEBI" id="CHEBI:30616"/>
        <dbReference type="ChEBI" id="CHEBI:83421"/>
        <dbReference type="ChEBI" id="CHEBI:456216"/>
        <dbReference type="EC" id="2.7.11.1"/>
    </reaction>
</comment>
<dbReference type="Pfam" id="PF08263">
    <property type="entry name" value="LRRNT_2"/>
    <property type="match status" value="1"/>
</dbReference>
<evidence type="ECO:0000256" key="14">
    <source>
        <dbReference type="ARBA" id="ARBA00022741"/>
    </source>
</evidence>
<evidence type="ECO:0000256" key="17">
    <source>
        <dbReference type="ARBA" id="ARBA00022989"/>
    </source>
</evidence>
<evidence type="ECO:0000256" key="1">
    <source>
        <dbReference type="ARBA" id="ARBA00004162"/>
    </source>
</evidence>
<name>A0A0L9TBE5_PHAAN</name>
<keyword evidence="10" id="KW-0808">Transferase</keyword>
<dbReference type="InterPro" id="IPR017441">
    <property type="entry name" value="Protein_kinase_ATP_BS"/>
</dbReference>
<dbReference type="InterPro" id="IPR011009">
    <property type="entry name" value="Kinase-like_dom_sf"/>
</dbReference>
<accession>A0A0L9TBE5</accession>
<evidence type="ECO:0000256" key="23">
    <source>
        <dbReference type="ARBA" id="ARBA00048679"/>
    </source>
</evidence>